<protein>
    <submittedName>
        <fullName evidence="1">Peptidase M4 family protein</fullName>
    </submittedName>
</protein>
<gene>
    <name evidence="1" type="ORF">ERJ77_24450</name>
</gene>
<proteinExistence type="predicted"/>
<dbReference type="Proteomes" id="UP000786185">
    <property type="component" value="Unassembled WGS sequence"/>
</dbReference>
<accession>A0AAW4BRH8</accession>
<organism evidence="1 2">
    <name type="scientific">Vibrio anguillarum</name>
    <name type="common">Listonella anguillarum</name>
    <dbReference type="NCBI Taxonomy" id="55601"/>
    <lineage>
        <taxon>Bacteria</taxon>
        <taxon>Pseudomonadati</taxon>
        <taxon>Pseudomonadota</taxon>
        <taxon>Gammaproteobacteria</taxon>
        <taxon>Vibrionales</taxon>
        <taxon>Vibrionaceae</taxon>
        <taxon>Vibrio</taxon>
    </lineage>
</organism>
<sequence length="163" mass="18398">VTLSSNKPVIIDANYGNEQHYVLKNLSTDEASVYTYHGHGNVDLYVAINRPVSVNDFDCVSRNQTNDEYCGFSGIKGTDIYVLVTGADRSVDTHLVVIAEGLLPAPPEPQDLCTTLSEWSPSYYYPTGMQVQYYGHRFTAIQDNWGADPFDNYWYWNYQGSCK</sequence>
<dbReference type="AlphaFoldDB" id="A0AAW4BRH8"/>
<evidence type="ECO:0000313" key="2">
    <source>
        <dbReference type="Proteomes" id="UP000786185"/>
    </source>
</evidence>
<reference evidence="1" key="1">
    <citation type="journal article" date="2021" name="PeerJ">
        <title>Analysis of 44 Vibrio anguillarum genomes reveals high genetic diversity.</title>
        <authorList>
            <person name="Hansen M.J."/>
            <person name="Dalsgaard I."/>
        </authorList>
    </citation>
    <scope>NUCLEOTIDE SEQUENCE</scope>
    <source>
        <strain evidence="1">850617-1/1</strain>
    </source>
</reference>
<dbReference type="Gene3D" id="2.60.120.380">
    <property type="match status" value="1"/>
</dbReference>
<comment type="caution">
    <text evidence="1">The sequence shown here is derived from an EMBL/GenBank/DDBJ whole genome shotgun (WGS) entry which is preliminary data.</text>
</comment>
<evidence type="ECO:0000313" key="1">
    <source>
        <dbReference type="EMBL" id="MBF4437578.1"/>
    </source>
</evidence>
<name>A0AAW4BRH8_VIBAN</name>
<feature type="non-terminal residue" evidence="1">
    <location>
        <position position="1"/>
    </location>
</feature>
<dbReference type="EMBL" id="SCLC01001096">
    <property type="protein sequence ID" value="MBF4437578.1"/>
    <property type="molecule type" value="Genomic_DNA"/>
</dbReference>